<comment type="cofactor">
    <cofactor evidence="1">
        <name>[4Fe-4S] cluster</name>
        <dbReference type="ChEBI" id="CHEBI:49883"/>
    </cofactor>
</comment>
<dbReference type="AlphaFoldDB" id="B2A0V1"/>
<dbReference type="RefSeq" id="WP_012448829.1">
    <property type="nucleotide sequence ID" value="NC_010718.1"/>
</dbReference>
<keyword evidence="5" id="KW-0408">Iron</keyword>
<gene>
    <name evidence="8" type="ordered locus">Nther_2416</name>
</gene>
<dbReference type="CDD" id="cd01335">
    <property type="entry name" value="Radical_SAM"/>
    <property type="match status" value="1"/>
</dbReference>
<dbReference type="InterPro" id="IPR040084">
    <property type="entry name" value="GTPase_Obg"/>
</dbReference>
<keyword evidence="9" id="KW-1185">Reference proteome</keyword>
<dbReference type="Gene3D" id="1.10.10.10">
    <property type="entry name" value="Winged helix-like DNA-binding domain superfamily/Winged helix DNA-binding domain"/>
    <property type="match status" value="1"/>
</dbReference>
<evidence type="ECO:0000256" key="3">
    <source>
        <dbReference type="ARBA" id="ARBA00022691"/>
    </source>
</evidence>
<reference evidence="8 9" key="2">
    <citation type="journal article" date="2011" name="J. Bacteriol.">
        <title>Complete genome sequence of the anaerobic, halophilic alkalithermophile Natranaerobius thermophilus JW/NM-WN-LF.</title>
        <authorList>
            <person name="Zhao B."/>
            <person name="Mesbah N.M."/>
            <person name="Dalin E."/>
            <person name="Goodwin L."/>
            <person name="Nolan M."/>
            <person name="Pitluck S."/>
            <person name="Chertkov O."/>
            <person name="Brettin T.S."/>
            <person name="Han J."/>
            <person name="Larimer F.W."/>
            <person name="Land M.L."/>
            <person name="Hauser L."/>
            <person name="Kyrpides N."/>
            <person name="Wiegel J."/>
        </authorList>
    </citation>
    <scope>NUCLEOTIDE SEQUENCE [LARGE SCALE GENOMIC DNA]</scope>
    <source>
        <strain evidence="9">ATCC BAA-1301 / DSM 18059 / JW/NM-WN-LF</strain>
    </source>
</reference>
<protein>
    <submittedName>
        <fullName evidence="8">Radical SAM domain protein</fullName>
    </submittedName>
</protein>
<dbReference type="eggNOG" id="COG0731">
    <property type="taxonomic scope" value="Bacteria"/>
</dbReference>
<dbReference type="STRING" id="457570.Nther_2416"/>
<keyword evidence="6" id="KW-0411">Iron-sulfur</keyword>
<evidence type="ECO:0000313" key="9">
    <source>
        <dbReference type="Proteomes" id="UP000001683"/>
    </source>
</evidence>
<dbReference type="SUPFAM" id="SSF46785">
    <property type="entry name" value="Winged helix' DNA-binding domain"/>
    <property type="match status" value="1"/>
</dbReference>
<dbReference type="GO" id="GO:0051539">
    <property type="term" value="F:4 iron, 4 sulfur cluster binding"/>
    <property type="evidence" value="ECO:0007669"/>
    <property type="project" value="UniProtKB-KW"/>
</dbReference>
<dbReference type="InParanoid" id="B2A0V1"/>
<dbReference type="OrthoDB" id="9795504at2"/>
<evidence type="ECO:0000256" key="5">
    <source>
        <dbReference type="ARBA" id="ARBA00023004"/>
    </source>
</evidence>
<keyword evidence="3" id="KW-0949">S-adenosyl-L-methionine</keyword>
<dbReference type="InterPro" id="IPR007197">
    <property type="entry name" value="rSAM"/>
</dbReference>
<evidence type="ECO:0000256" key="4">
    <source>
        <dbReference type="ARBA" id="ARBA00022723"/>
    </source>
</evidence>
<dbReference type="SFLD" id="SFLDS00029">
    <property type="entry name" value="Radical_SAM"/>
    <property type="match status" value="1"/>
</dbReference>
<dbReference type="HOGENOM" id="CLU_058377_0_0_9"/>
<evidence type="ECO:0000313" key="8">
    <source>
        <dbReference type="EMBL" id="ACB85981.1"/>
    </source>
</evidence>
<name>B2A0V1_NATTJ</name>
<keyword evidence="4" id="KW-0479">Metal-binding</keyword>
<dbReference type="InterPro" id="IPR036388">
    <property type="entry name" value="WH-like_DNA-bd_sf"/>
</dbReference>
<dbReference type="PANTHER" id="PTHR43787:SF11">
    <property type="entry name" value="UPF0026 PROTEIN SLR1464"/>
    <property type="match status" value="1"/>
</dbReference>
<accession>B2A0V1</accession>
<evidence type="ECO:0000256" key="1">
    <source>
        <dbReference type="ARBA" id="ARBA00001966"/>
    </source>
</evidence>
<dbReference type="PROSITE" id="PS51918">
    <property type="entry name" value="RADICAL_SAM"/>
    <property type="match status" value="1"/>
</dbReference>
<organism evidence="8 9">
    <name type="scientific">Natranaerobius thermophilus (strain ATCC BAA-1301 / DSM 18059 / JW/NM-WN-LF)</name>
    <dbReference type="NCBI Taxonomy" id="457570"/>
    <lineage>
        <taxon>Bacteria</taxon>
        <taxon>Bacillati</taxon>
        <taxon>Bacillota</taxon>
        <taxon>Clostridia</taxon>
        <taxon>Natranaerobiales</taxon>
        <taxon>Natranaerobiaceae</taxon>
        <taxon>Natranaerobius</taxon>
    </lineage>
</organism>
<reference evidence="8 9" key="1">
    <citation type="submission" date="2008-04" db="EMBL/GenBank/DDBJ databases">
        <title>Complete sequence of chromosome of Natranaerobius thermophilus JW/NM-WN-LF.</title>
        <authorList>
            <consortium name="US DOE Joint Genome Institute"/>
            <person name="Copeland A."/>
            <person name="Lucas S."/>
            <person name="Lapidus A."/>
            <person name="Glavina del Rio T."/>
            <person name="Dalin E."/>
            <person name="Tice H."/>
            <person name="Bruce D."/>
            <person name="Goodwin L."/>
            <person name="Pitluck S."/>
            <person name="Chertkov O."/>
            <person name="Brettin T."/>
            <person name="Detter J.C."/>
            <person name="Han C."/>
            <person name="Kuske C.R."/>
            <person name="Schmutz J."/>
            <person name="Larimer F."/>
            <person name="Land M."/>
            <person name="Hauser L."/>
            <person name="Kyrpides N."/>
            <person name="Lykidis A."/>
            <person name="Mesbah N.M."/>
            <person name="Wiegel J."/>
        </authorList>
    </citation>
    <scope>NUCLEOTIDE SEQUENCE [LARGE SCALE GENOMIC DNA]</scope>
    <source>
        <strain evidence="9">ATCC BAA-1301 / DSM 18059 / JW/NM-WN-LF</strain>
    </source>
</reference>
<dbReference type="Pfam" id="PF04055">
    <property type="entry name" value="Radical_SAM"/>
    <property type="match status" value="1"/>
</dbReference>
<dbReference type="SFLD" id="SFLDG01083">
    <property type="entry name" value="Uncharacterised_Radical_SAM_Su"/>
    <property type="match status" value="1"/>
</dbReference>
<evidence type="ECO:0000256" key="6">
    <source>
        <dbReference type="ARBA" id="ARBA00023014"/>
    </source>
</evidence>
<dbReference type="EMBL" id="CP001034">
    <property type="protein sequence ID" value="ACB85981.1"/>
    <property type="molecule type" value="Genomic_DNA"/>
</dbReference>
<feature type="domain" description="Radical SAM core" evidence="7">
    <location>
        <begin position="11"/>
        <end position="233"/>
    </location>
</feature>
<dbReference type="Gene3D" id="3.20.20.70">
    <property type="entry name" value="Aldolase class I"/>
    <property type="match status" value="1"/>
</dbReference>
<keyword evidence="2" id="KW-0004">4Fe-4S</keyword>
<dbReference type="Proteomes" id="UP000001683">
    <property type="component" value="Chromosome"/>
</dbReference>
<dbReference type="SUPFAM" id="SSF102114">
    <property type="entry name" value="Radical SAM enzymes"/>
    <property type="match status" value="1"/>
</dbReference>
<sequence>MSSIFGPVPSRRLGRSLGIDLVPFKTCSYNCIYCQLGSDQDTTINRDYYVSPKVVLSEFTEVINKKLTGIDYITFSGSGEPTLHKGIGDIIAKVKEISNLPVAVITNGSLLDNPKVRQDLSRADLVMPSLDAATKDVFQKINCPHPDIEFSHMVEGISEFCDEFQGITWLETFLVDNINDDVDNLNKIVEMLMQIKTNKIHINTVARPPAMDNVNPSWACDKLRQKLIEAGKDSQRVEIAEPNNPNIKNESDGESDYERQANLITKHDDSIRAQIIKALKRRPCTLEDLTTVLQVHPQEIIKSLDALFNENQIESGYHHGTVFYEYQN</sequence>
<dbReference type="KEGG" id="nth:Nther_2416"/>
<evidence type="ECO:0000256" key="2">
    <source>
        <dbReference type="ARBA" id="ARBA00022485"/>
    </source>
</evidence>
<proteinExistence type="predicted"/>
<dbReference type="GO" id="GO:0046872">
    <property type="term" value="F:metal ion binding"/>
    <property type="evidence" value="ECO:0007669"/>
    <property type="project" value="UniProtKB-KW"/>
</dbReference>
<dbReference type="InterPro" id="IPR058240">
    <property type="entry name" value="rSAM_sf"/>
</dbReference>
<evidence type="ECO:0000259" key="7">
    <source>
        <dbReference type="PROSITE" id="PS51918"/>
    </source>
</evidence>
<dbReference type="InterPro" id="IPR036390">
    <property type="entry name" value="WH_DNA-bd_sf"/>
</dbReference>
<dbReference type="PANTHER" id="PTHR43787">
    <property type="entry name" value="FEMO COFACTOR BIOSYNTHESIS PROTEIN NIFB-RELATED"/>
    <property type="match status" value="1"/>
</dbReference>
<dbReference type="InterPro" id="IPR013785">
    <property type="entry name" value="Aldolase_TIM"/>
</dbReference>
<dbReference type="GO" id="GO:0003824">
    <property type="term" value="F:catalytic activity"/>
    <property type="evidence" value="ECO:0007669"/>
    <property type="project" value="InterPro"/>
</dbReference>